<feature type="signal peptide" evidence="1">
    <location>
        <begin position="1"/>
        <end position="21"/>
    </location>
</feature>
<dbReference type="EMBL" id="JAAPAO010000144">
    <property type="protein sequence ID" value="KAF4670929.1"/>
    <property type="molecule type" value="Genomic_DNA"/>
</dbReference>
<sequence length="286" mass="32009">MPTSTLVSYMVAITLLTVAYTGIPPVPQGYFCSDQASEEKTDIRFGFLDSGVPVDCQECRGGIIDVMMHDRRANMSESDFVIFYYTLNNTANGLRIFFPPDTYLNEIKRLLGRLNLSTTMWDDGLPFLPGGPFGEDSLIIPITEDVNATLTYSNCPRGLTRNQAHTGYCSLHNSNLLYDIHLQFFPSDCSPFMGWLGFIQEKSGGAPLERIGLVGWQFSGTGGFSRITLFKTNGADLSQFLGIESLGNSSAVRTYNYWLDADRIWYDFQFDKVFVNLSEIVEFSPC</sequence>
<accession>A0A7J6MH46</accession>
<evidence type="ECO:0000313" key="2">
    <source>
        <dbReference type="EMBL" id="KAF4670929.1"/>
    </source>
</evidence>
<organism evidence="2 3">
    <name type="scientific">Perkinsus chesapeaki</name>
    <name type="common">Clam parasite</name>
    <name type="synonym">Perkinsus andrewsi</name>
    <dbReference type="NCBI Taxonomy" id="330153"/>
    <lineage>
        <taxon>Eukaryota</taxon>
        <taxon>Sar</taxon>
        <taxon>Alveolata</taxon>
        <taxon>Perkinsozoa</taxon>
        <taxon>Perkinsea</taxon>
        <taxon>Perkinsida</taxon>
        <taxon>Perkinsidae</taxon>
        <taxon>Perkinsus</taxon>
    </lineage>
</organism>
<proteinExistence type="predicted"/>
<feature type="chain" id="PRO_5029636011" evidence="1">
    <location>
        <begin position="22"/>
        <end position="286"/>
    </location>
</feature>
<dbReference type="Proteomes" id="UP000591131">
    <property type="component" value="Unassembled WGS sequence"/>
</dbReference>
<evidence type="ECO:0000256" key="1">
    <source>
        <dbReference type="SAM" id="SignalP"/>
    </source>
</evidence>
<keyword evidence="1" id="KW-0732">Signal</keyword>
<keyword evidence="3" id="KW-1185">Reference proteome</keyword>
<gene>
    <name evidence="2" type="ORF">FOL47_001778</name>
</gene>
<name>A0A7J6MH46_PERCH</name>
<comment type="caution">
    <text evidence="2">The sequence shown here is derived from an EMBL/GenBank/DDBJ whole genome shotgun (WGS) entry which is preliminary data.</text>
</comment>
<dbReference type="AlphaFoldDB" id="A0A7J6MH46"/>
<protein>
    <submittedName>
        <fullName evidence="2">Uncharacterized protein</fullName>
    </submittedName>
</protein>
<evidence type="ECO:0000313" key="3">
    <source>
        <dbReference type="Proteomes" id="UP000591131"/>
    </source>
</evidence>
<reference evidence="2 3" key="1">
    <citation type="submission" date="2020-04" db="EMBL/GenBank/DDBJ databases">
        <title>Perkinsus chesapeaki whole genome sequence.</title>
        <authorList>
            <person name="Bogema D.R."/>
        </authorList>
    </citation>
    <scope>NUCLEOTIDE SEQUENCE [LARGE SCALE GENOMIC DNA]</scope>
    <source>
        <strain evidence="2">ATCC PRA-425</strain>
    </source>
</reference>